<dbReference type="OrthoDB" id="1929813at2759"/>
<evidence type="ECO:0000256" key="5">
    <source>
        <dbReference type="ARBA" id="ARBA00023163"/>
    </source>
</evidence>
<dbReference type="PANTHER" id="PTHR13208">
    <property type="entry name" value="MEDIATOR OF RNA POLYMERASE II TRANSCRIPTION SUBUNIT 4"/>
    <property type="match status" value="1"/>
</dbReference>
<dbReference type="EMBL" id="JANBQB010000085">
    <property type="protein sequence ID" value="KAJ1982574.1"/>
    <property type="molecule type" value="Genomic_DNA"/>
</dbReference>
<dbReference type="GO" id="GO:0016592">
    <property type="term" value="C:mediator complex"/>
    <property type="evidence" value="ECO:0007669"/>
    <property type="project" value="InterPro"/>
</dbReference>
<comment type="function">
    <text evidence="8">Component of the Mediator complex, a coactivator involved in the regulated transcription of nearly all RNA polymerase II-dependent genes. Mediator functions as a bridge to convey information from gene-specific regulatory proteins to the basal RNA polymerase II transcription machinery. Mediator is recruited to promoters by direct interactions with regulatory proteins and serves as a scaffold for the assembly of a functional preinitiation complex with RNA polymerase II and the general transcription factors.</text>
</comment>
<evidence type="ECO:0000313" key="11">
    <source>
        <dbReference type="Proteomes" id="UP001151582"/>
    </source>
</evidence>
<feature type="region of interest" description="Disordered" evidence="9">
    <location>
        <begin position="1"/>
        <end position="23"/>
    </location>
</feature>
<dbReference type="Pfam" id="PF10018">
    <property type="entry name" value="Med4"/>
    <property type="match status" value="1"/>
</dbReference>
<evidence type="ECO:0000256" key="2">
    <source>
        <dbReference type="ARBA" id="ARBA00009626"/>
    </source>
</evidence>
<dbReference type="GO" id="GO:0003712">
    <property type="term" value="F:transcription coregulator activity"/>
    <property type="evidence" value="ECO:0007669"/>
    <property type="project" value="InterPro"/>
</dbReference>
<dbReference type="InterPro" id="IPR019258">
    <property type="entry name" value="Mediator_Med4"/>
</dbReference>
<reference evidence="10" key="1">
    <citation type="submission" date="2022-07" db="EMBL/GenBank/DDBJ databases">
        <title>Phylogenomic reconstructions and comparative analyses of Kickxellomycotina fungi.</title>
        <authorList>
            <person name="Reynolds N.K."/>
            <person name="Stajich J.E."/>
            <person name="Barry K."/>
            <person name="Grigoriev I.V."/>
            <person name="Crous P."/>
            <person name="Smith M.E."/>
        </authorList>
    </citation>
    <scope>NUCLEOTIDE SEQUENCE</scope>
    <source>
        <strain evidence="10">RSA 567</strain>
    </source>
</reference>
<proteinExistence type="inferred from homology"/>
<evidence type="ECO:0000256" key="1">
    <source>
        <dbReference type="ARBA" id="ARBA00004123"/>
    </source>
</evidence>
<organism evidence="10 11">
    <name type="scientific">Dimargaris verticillata</name>
    <dbReference type="NCBI Taxonomy" id="2761393"/>
    <lineage>
        <taxon>Eukaryota</taxon>
        <taxon>Fungi</taxon>
        <taxon>Fungi incertae sedis</taxon>
        <taxon>Zoopagomycota</taxon>
        <taxon>Kickxellomycotina</taxon>
        <taxon>Dimargaritomycetes</taxon>
        <taxon>Dimargaritales</taxon>
        <taxon>Dimargaritaceae</taxon>
        <taxon>Dimargaris</taxon>
    </lineage>
</organism>
<dbReference type="GO" id="GO:0070847">
    <property type="term" value="C:core mediator complex"/>
    <property type="evidence" value="ECO:0007669"/>
    <property type="project" value="TreeGrafter"/>
</dbReference>
<dbReference type="GO" id="GO:0006357">
    <property type="term" value="P:regulation of transcription by RNA polymerase II"/>
    <property type="evidence" value="ECO:0007669"/>
    <property type="project" value="InterPro"/>
</dbReference>
<evidence type="ECO:0000256" key="9">
    <source>
        <dbReference type="SAM" id="MobiDB-lite"/>
    </source>
</evidence>
<dbReference type="PANTHER" id="PTHR13208:SF2">
    <property type="entry name" value="MEDIATOR OF RNA POLYMERASE II TRANSCRIPTION SUBUNIT 4"/>
    <property type="match status" value="1"/>
</dbReference>
<evidence type="ECO:0000256" key="4">
    <source>
        <dbReference type="ARBA" id="ARBA00023015"/>
    </source>
</evidence>
<keyword evidence="4 8" id="KW-0805">Transcription regulation</keyword>
<comment type="subunit">
    <text evidence="8">Component of the Mediator complex.</text>
</comment>
<accession>A0A9W8EEA4</accession>
<comment type="subcellular location">
    <subcellularLocation>
        <location evidence="1 8">Nucleus</location>
    </subcellularLocation>
</comment>
<keyword evidence="5 8" id="KW-0804">Transcription</keyword>
<keyword evidence="11" id="KW-1185">Reference proteome</keyword>
<evidence type="ECO:0000256" key="6">
    <source>
        <dbReference type="ARBA" id="ARBA00023242"/>
    </source>
</evidence>
<evidence type="ECO:0000256" key="8">
    <source>
        <dbReference type="RuleBase" id="RU364141"/>
    </source>
</evidence>
<name>A0A9W8EEA4_9FUNG</name>
<dbReference type="Proteomes" id="UP001151582">
    <property type="component" value="Unassembled WGS sequence"/>
</dbReference>
<comment type="similarity">
    <text evidence="2 8">Belongs to the Mediator complex subunit 4 family.</text>
</comment>
<evidence type="ECO:0000256" key="3">
    <source>
        <dbReference type="ARBA" id="ARBA00020629"/>
    </source>
</evidence>
<evidence type="ECO:0000313" key="10">
    <source>
        <dbReference type="EMBL" id="KAJ1982574.1"/>
    </source>
</evidence>
<gene>
    <name evidence="8" type="primary">MED4</name>
    <name evidence="10" type="ORF">H4R34_001657</name>
</gene>
<dbReference type="AlphaFoldDB" id="A0A9W8EEA4"/>
<evidence type="ECO:0000256" key="7">
    <source>
        <dbReference type="ARBA" id="ARBA00031257"/>
    </source>
</evidence>
<protein>
    <recommendedName>
        <fullName evidence="3 8">Mediator of RNA polymerase II transcription subunit 4</fullName>
    </recommendedName>
    <alternativeName>
        <fullName evidence="7 8">Mediator complex subunit 4</fullName>
    </alternativeName>
</protein>
<keyword evidence="6 8" id="KW-0539">Nucleus</keyword>
<keyword evidence="8" id="KW-0010">Activator</keyword>
<comment type="caution">
    <text evidence="10">The sequence shown here is derived from an EMBL/GenBank/DDBJ whole genome shotgun (WGS) entry which is preliminary data.</text>
</comment>
<sequence>MPEPTASTSANRPTTTRPEGLQATSIPIQDKLTDILRQFRICTCQLLDASQQSWQDISPSSILRFGSLLPNDEADATTTKQPLALVQKLLDLDAQLKLALKEVEYHQGLQQQIGQVQQSVKEQDQNILDLVAKLMSSKEKLETFIRLAEKQKSAMEQAQKHMVTFSDVVPYASRLSNYTAAPPNFDPANAAGHFEPPYPSEVTMRSGLLNQKRHIAAPTTADSKETVPKLHIDSELMSSFMANHQHDAEADESLLDLDLNPDLM</sequence>